<feature type="domain" description="Polysaccharide export protein N-terminal" evidence="16">
    <location>
        <begin position="105"/>
        <end position="178"/>
    </location>
</feature>
<feature type="domain" description="SLBB" evidence="17">
    <location>
        <begin position="244"/>
        <end position="325"/>
    </location>
</feature>
<dbReference type="Pfam" id="PF22461">
    <property type="entry name" value="SLBB_2"/>
    <property type="match status" value="1"/>
</dbReference>
<dbReference type="Gene3D" id="3.30.1950.10">
    <property type="entry name" value="wza like domain"/>
    <property type="match status" value="2"/>
</dbReference>
<keyword evidence="14" id="KW-0449">Lipoprotein</keyword>
<keyword evidence="4" id="KW-1134">Transmembrane beta strand</keyword>
<dbReference type="AlphaFoldDB" id="A0A0M3V4V7"/>
<gene>
    <name evidence="18" type="ORF">ACX27_06740</name>
</gene>
<dbReference type="GO" id="GO:0009279">
    <property type="term" value="C:cell outer membrane"/>
    <property type="evidence" value="ECO:0007669"/>
    <property type="project" value="UniProtKB-SubCell"/>
</dbReference>
<dbReference type="KEGG" id="npz:ACX27_06740"/>
<evidence type="ECO:0000256" key="14">
    <source>
        <dbReference type="ARBA" id="ARBA00023288"/>
    </source>
</evidence>
<evidence type="ECO:0000256" key="2">
    <source>
        <dbReference type="ARBA" id="ARBA00009450"/>
    </source>
</evidence>
<evidence type="ECO:0000256" key="12">
    <source>
        <dbReference type="ARBA" id="ARBA00023139"/>
    </source>
</evidence>
<accession>A0A0M3V4V7</accession>
<evidence type="ECO:0000313" key="18">
    <source>
        <dbReference type="EMBL" id="ALF52617.1"/>
    </source>
</evidence>
<feature type="domain" description="Polysaccharide export protein N-terminal" evidence="16">
    <location>
        <begin position="183"/>
        <end position="236"/>
    </location>
</feature>
<evidence type="ECO:0000259" key="16">
    <source>
        <dbReference type="Pfam" id="PF02563"/>
    </source>
</evidence>
<dbReference type="GO" id="GO:0015288">
    <property type="term" value="F:porin activity"/>
    <property type="evidence" value="ECO:0007669"/>
    <property type="project" value="UniProtKB-KW"/>
</dbReference>
<dbReference type="GO" id="GO:0046930">
    <property type="term" value="C:pore complex"/>
    <property type="evidence" value="ECO:0007669"/>
    <property type="project" value="UniProtKB-KW"/>
</dbReference>
<feature type="compositionally biased region" description="Polar residues" evidence="15">
    <location>
        <begin position="37"/>
        <end position="46"/>
    </location>
</feature>
<reference evidence="18 19" key="2">
    <citation type="journal article" date="2016" name="Genome Announc.">
        <title>Draft Genome Sequence of the N2-Fixing Cyanobacterium Nostoc piscinale CENA21, Isolated from the Brazilian Amazon Floodplain.</title>
        <authorList>
            <person name="Leao T."/>
            <person name="Guimaraes P.I."/>
            <person name="de Melo A.G."/>
            <person name="Ramos R.T."/>
            <person name="Leao P.N."/>
            <person name="Silva A."/>
            <person name="Fiore M.F."/>
            <person name="Schneider M.P."/>
        </authorList>
    </citation>
    <scope>NUCLEOTIDE SEQUENCE [LARGE SCALE GENOMIC DNA]</scope>
    <source>
        <strain evidence="18 19">CENA21</strain>
    </source>
</reference>
<evidence type="ECO:0000256" key="1">
    <source>
        <dbReference type="ARBA" id="ARBA00004571"/>
    </source>
</evidence>
<dbReference type="PATRIC" id="fig|224013.5.peg.1637"/>
<dbReference type="Proteomes" id="UP000062645">
    <property type="component" value="Chromosome"/>
</dbReference>
<name>A0A0M3V4V7_9NOSO</name>
<dbReference type="PANTHER" id="PTHR33619">
    <property type="entry name" value="POLYSACCHARIDE EXPORT PROTEIN GFCE-RELATED"/>
    <property type="match status" value="1"/>
</dbReference>
<dbReference type="Gene3D" id="3.10.560.10">
    <property type="entry name" value="Outer membrane lipoprotein wza domain like"/>
    <property type="match status" value="2"/>
</dbReference>
<evidence type="ECO:0000313" key="19">
    <source>
        <dbReference type="Proteomes" id="UP000062645"/>
    </source>
</evidence>
<keyword evidence="12" id="KW-0564">Palmitate</keyword>
<evidence type="ECO:0000256" key="8">
    <source>
        <dbReference type="ARBA" id="ARBA00023047"/>
    </source>
</evidence>
<evidence type="ECO:0000256" key="7">
    <source>
        <dbReference type="ARBA" id="ARBA00022729"/>
    </source>
</evidence>
<evidence type="ECO:0000256" key="15">
    <source>
        <dbReference type="SAM" id="MobiDB-lite"/>
    </source>
</evidence>
<sequence length="469" mass="50492">MFIVSHPYVRAFSTLCFVSFQAGVWLTNSVQPVVAQSLPSPETSPGQFPVLPPGNPTQEESPLQPPAPPPNADGIFPNESGAASSQLNRYLLGPGDAISVTFQRPPGAYRLGPGDSISVLVQRFPDLSFQASINPEGNIAAPLLGTVPLQNLTLQEAQDKIRLLFNRYVINPVVVLSLTGLRPDLSFQAQISPEGNIVVPQVGILSIQGLSLAEAQEKIRLSLSRVMVDPIISVALLSTRPVQITISGEVFRPGIYSVNSATPRVADALLIAGGSTINADLRQIQVRRTLMDGSVISQNIDLYAALQNGASVPNLRLQDGDAVIISRREVGNDDGYDRNLIARSSLAVPQIRVRLLNYAAGGLVTQTLPNGSTFVDALGGINLDTANLRDIALIRFDPERGRAITQRLDAKKALSGDISQNVPLQDNDVIVVGRNLISRITNIFSTITRPFFDVQSFIRFFQFFGGGSN</sequence>
<keyword evidence="8" id="KW-0625">Polysaccharide transport</keyword>
<evidence type="ECO:0000256" key="4">
    <source>
        <dbReference type="ARBA" id="ARBA00022452"/>
    </source>
</evidence>
<feature type="region of interest" description="Disordered" evidence="15">
    <location>
        <begin position="37"/>
        <end position="79"/>
    </location>
</feature>
<keyword evidence="19" id="KW-1185">Reference proteome</keyword>
<dbReference type="RefSeq" id="WP_062290053.1">
    <property type="nucleotide sequence ID" value="NZ_CP012036.1"/>
</dbReference>
<reference evidence="19" key="1">
    <citation type="submission" date="2015-07" db="EMBL/GenBank/DDBJ databases">
        <title>Genome Of Nitrogen-Fixing Cyanobacterium Nostoc piscinale CENA21 From Solimoes/Amazon River Floodplain Sediments And Comparative Genomics To Uncover Biosynthetic Natural Products Potential.</title>
        <authorList>
            <person name="Leao T.F."/>
            <person name="Leao P.N."/>
            <person name="Guimaraes P.I."/>
            <person name="de Melo A.G.C."/>
            <person name="Ramos R.T.J."/>
            <person name="Silva A."/>
            <person name="Fiore M.F."/>
            <person name="Schneider M.P.C."/>
        </authorList>
    </citation>
    <scope>NUCLEOTIDE SEQUENCE [LARGE SCALE GENOMIC DNA]</scope>
    <source>
        <strain evidence="19">CENA21</strain>
    </source>
</reference>
<dbReference type="InterPro" id="IPR049712">
    <property type="entry name" value="Poly_export"/>
</dbReference>
<evidence type="ECO:0000256" key="13">
    <source>
        <dbReference type="ARBA" id="ARBA00023237"/>
    </source>
</evidence>
<dbReference type="OrthoDB" id="197007at2"/>
<dbReference type="InterPro" id="IPR003715">
    <property type="entry name" value="Poly_export_N"/>
</dbReference>
<evidence type="ECO:0000256" key="11">
    <source>
        <dbReference type="ARBA" id="ARBA00023136"/>
    </source>
</evidence>
<dbReference type="GO" id="GO:0006811">
    <property type="term" value="P:monoatomic ion transport"/>
    <property type="evidence" value="ECO:0007669"/>
    <property type="project" value="UniProtKB-KW"/>
</dbReference>
<keyword evidence="5" id="KW-0762">Sugar transport</keyword>
<evidence type="ECO:0000256" key="9">
    <source>
        <dbReference type="ARBA" id="ARBA00023065"/>
    </source>
</evidence>
<proteinExistence type="inferred from homology"/>
<keyword evidence="13" id="KW-0998">Cell outer membrane</keyword>
<comment type="subcellular location">
    <subcellularLocation>
        <location evidence="1">Cell outer membrane</location>
        <topology evidence="1">Multi-pass membrane protein</topology>
    </subcellularLocation>
</comment>
<evidence type="ECO:0000256" key="5">
    <source>
        <dbReference type="ARBA" id="ARBA00022597"/>
    </source>
</evidence>
<dbReference type="Pfam" id="PF02563">
    <property type="entry name" value="Poly_export"/>
    <property type="match status" value="2"/>
</dbReference>
<keyword evidence="7" id="KW-0732">Signal</keyword>
<organism evidence="18 19">
    <name type="scientific">Nostoc piscinale CENA21</name>
    <dbReference type="NCBI Taxonomy" id="224013"/>
    <lineage>
        <taxon>Bacteria</taxon>
        <taxon>Bacillati</taxon>
        <taxon>Cyanobacteriota</taxon>
        <taxon>Cyanophyceae</taxon>
        <taxon>Nostocales</taxon>
        <taxon>Nostocaceae</taxon>
        <taxon>Nostoc</taxon>
    </lineage>
</organism>
<evidence type="ECO:0000256" key="6">
    <source>
        <dbReference type="ARBA" id="ARBA00022692"/>
    </source>
</evidence>
<dbReference type="InterPro" id="IPR054765">
    <property type="entry name" value="SLBB_dom"/>
</dbReference>
<dbReference type="EMBL" id="CP012036">
    <property type="protein sequence ID" value="ALF52617.1"/>
    <property type="molecule type" value="Genomic_DNA"/>
</dbReference>
<keyword evidence="10" id="KW-0626">Porin</keyword>
<keyword evidence="3" id="KW-0813">Transport</keyword>
<comment type="similarity">
    <text evidence="2">Belongs to the BexD/CtrA/VexA family.</text>
</comment>
<dbReference type="STRING" id="224013.ACX27_06740"/>
<dbReference type="PANTHER" id="PTHR33619:SF3">
    <property type="entry name" value="POLYSACCHARIDE EXPORT PROTEIN GFCE-RELATED"/>
    <property type="match status" value="1"/>
</dbReference>
<keyword evidence="6" id="KW-0812">Transmembrane</keyword>
<protein>
    <submittedName>
        <fullName evidence="18">Sugar ABC transporter substrate-binding protein</fullName>
    </submittedName>
</protein>
<keyword evidence="11" id="KW-0472">Membrane</keyword>
<evidence type="ECO:0000256" key="3">
    <source>
        <dbReference type="ARBA" id="ARBA00022448"/>
    </source>
</evidence>
<evidence type="ECO:0000256" key="10">
    <source>
        <dbReference type="ARBA" id="ARBA00023114"/>
    </source>
</evidence>
<dbReference type="GO" id="GO:0015159">
    <property type="term" value="F:polysaccharide transmembrane transporter activity"/>
    <property type="evidence" value="ECO:0007669"/>
    <property type="project" value="InterPro"/>
</dbReference>
<evidence type="ECO:0000259" key="17">
    <source>
        <dbReference type="Pfam" id="PF22461"/>
    </source>
</evidence>
<keyword evidence="9" id="KW-0406">Ion transport</keyword>